<dbReference type="PROSITE" id="PS50977">
    <property type="entry name" value="HTH_TETR_2"/>
    <property type="match status" value="1"/>
</dbReference>
<dbReference type="PROSITE" id="PS01081">
    <property type="entry name" value="HTH_TETR_1"/>
    <property type="match status" value="1"/>
</dbReference>
<dbReference type="PANTHER" id="PTHR43479:SF11">
    <property type="entry name" value="ACREF_ENVCD OPERON REPRESSOR-RELATED"/>
    <property type="match status" value="1"/>
</dbReference>
<sequence length="211" mass="25583">MFSNFFQINPEKQERILNAALKEFAKHGYEKASTNEIVKEANISKGLLFHYFKNKKELFLFLYDYFVEMIMDEFYAKIDWNEKDLFMRWRECTVLEFELMKKYPNIFNFFIAASQEESDEVKKELEQRNNEILVSSYQKLFTDIDTSKFKQGLDINRAIKIIMWTMEGLSNEQQKKMKQFSLKHFDMDEILSEMDHYLNLLKESFYDETED</sequence>
<dbReference type="InterPro" id="IPR001647">
    <property type="entry name" value="HTH_TetR"/>
</dbReference>
<dbReference type="Proteomes" id="UP000011747">
    <property type="component" value="Unassembled WGS sequence"/>
</dbReference>
<dbReference type="SUPFAM" id="SSF48498">
    <property type="entry name" value="Tetracyclin repressor-like, C-terminal domain"/>
    <property type="match status" value="1"/>
</dbReference>
<dbReference type="Pfam" id="PF00440">
    <property type="entry name" value="TetR_N"/>
    <property type="match status" value="1"/>
</dbReference>
<dbReference type="InterPro" id="IPR009057">
    <property type="entry name" value="Homeodomain-like_sf"/>
</dbReference>
<dbReference type="EMBL" id="ACWF01000135">
    <property type="protein sequence ID" value="EHL75918.1"/>
    <property type="molecule type" value="Genomic_DNA"/>
</dbReference>
<dbReference type="Gene3D" id="1.10.357.10">
    <property type="entry name" value="Tetracycline Repressor, domain 2"/>
    <property type="match status" value="1"/>
</dbReference>
<evidence type="ECO:0000256" key="3">
    <source>
        <dbReference type="PROSITE-ProRule" id="PRU00335"/>
    </source>
</evidence>
<comment type="caution">
    <text evidence="5">The sequence shown here is derived from an EMBL/GenBank/DDBJ whole genome shotgun (WGS) entry which is preliminary data.</text>
</comment>
<dbReference type="InterPro" id="IPR050624">
    <property type="entry name" value="HTH-type_Tx_Regulator"/>
</dbReference>
<keyword evidence="6" id="KW-1185">Reference proteome</keyword>
<dbReference type="AlphaFoldDB" id="G9QNI9"/>
<dbReference type="Gene3D" id="1.10.10.60">
    <property type="entry name" value="Homeodomain-like"/>
    <property type="match status" value="1"/>
</dbReference>
<organism evidence="5 6">
    <name type="scientific">Bacillus smithii 7_3_47FAA</name>
    <dbReference type="NCBI Taxonomy" id="665952"/>
    <lineage>
        <taxon>Bacteria</taxon>
        <taxon>Bacillati</taxon>
        <taxon>Bacillota</taxon>
        <taxon>Bacilli</taxon>
        <taxon>Bacillales</taxon>
        <taxon>Bacillaceae</taxon>
        <taxon>Bacillus</taxon>
    </lineage>
</organism>
<feature type="DNA-binding region" description="H-T-H motif" evidence="3">
    <location>
        <begin position="33"/>
        <end position="52"/>
    </location>
</feature>
<evidence type="ECO:0000313" key="5">
    <source>
        <dbReference type="EMBL" id="EHL75918.1"/>
    </source>
</evidence>
<name>G9QNI9_9BACI</name>
<protein>
    <recommendedName>
        <fullName evidence="4">HTH tetR-type domain-containing protein</fullName>
    </recommendedName>
</protein>
<dbReference type="PATRIC" id="fig|665952.3.peg.2693"/>
<feature type="domain" description="HTH tetR-type" evidence="4">
    <location>
        <begin position="10"/>
        <end position="70"/>
    </location>
</feature>
<evidence type="ECO:0000256" key="1">
    <source>
        <dbReference type="ARBA" id="ARBA00022491"/>
    </source>
</evidence>
<gene>
    <name evidence="5" type="ORF">HMPREF1015_02732</name>
</gene>
<keyword evidence="2 3" id="KW-0238">DNA-binding</keyword>
<evidence type="ECO:0000313" key="6">
    <source>
        <dbReference type="Proteomes" id="UP000011747"/>
    </source>
</evidence>
<dbReference type="PANTHER" id="PTHR43479">
    <property type="entry name" value="ACREF/ENVCD OPERON REPRESSOR-RELATED"/>
    <property type="match status" value="1"/>
</dbReference>
<keyword evidence="1" id="KW-0678">Repressor</keyword>
<dbReference type="SUPFAM" id="SSF46689">
    <property type="entry name" value="Homeodomain-like"/>
    <property type="match status" value="1"/>
</dbReference>
<evidence type="ECO:0000256" key="2">
    <source>
        <dbReference type="ARBA" id="ARBA00023125"/>
    </source>
</evidence>
<reference evidence="5 6" key="1">
    <citation type="submission" date="2011-09" db="EMBL/GenBank/DDBJ databases">
        <title>The Genome Sequence of Bacillus smithii 7_3_47FAA.</title>
        <authorList>
            <consortium name="The Broad Institute Genome Sequencing Platform"/>
            <person name="Earl A."/>
            <person name="Ward D."/>
            <person name="Feldgarden M."/>
            <person name="Gevers D."/>
            <person name="Daigneault M."/>
            <person name="Strauss J."/>
            <person name="Allen-Vercoe E."/>
            <person name="Young S.K."/>
            <person name="Zeng Q."/>
            <person name="Gargeya S."/>
            <person name="Fitzgerald M."/>
            <person name="Haas B."/>
            <person name="Abouelleil A."/>
            <person name="Alvarado L."/>
            <person name="Arachchi H.M."/>
            <person name="Berlin A."/>
            <person name="Brown A."/>
            <person name="Chapman S.B."/>
            <person name="Chen Z."/>
            <person name="Dunbar C."/>
            <person name="Freedman E."/>
            <person name="Gearin G."/>
            <person name="Goldberg J."/>
            <person name="Griggs A."/>
            <person name="Gujja S."/>
            <person name="Heiman D."/>
            <person name="Howarth C."/>
            <person name="Larson L."/>
            <person name="Lui A."/>
            <person name="MacDonald P.J.P."/>
            <person name="Montmayeur A."/>
            <person name="Murphy C."/>
            <person name="Neiman D."/>
            <person name="Pearson M."/>
            <person name="Priest M."/>
            <person name="Roberts A."/>
            <person name="Saif S."/>
            <person name="Shea T."/>
            <person name="Shenoy N."/>
            <person name="Sisk P."/>
            <person name="Stolte C."/>
            <person name="Sykes S."/>
            <person name="Wortman J."/>
            <person name="Nusbaum C."/>
            <person name="Birren B."/>
        </authorList>
    </citation>
    <scope>NUCLEOTIDE SEQUENCE [LARGE SCALE GENOMIC DNA]</scope>
    <source>
        <strain evidence="5 6">7_3_47FAA</strain>
    </source>
</reference>
<dbReference type="InterPro" id="IPR036271">
    <property type="entry name" value="Tet_transcr_reg_TetR-rel_C_sf"/>
</dbReference>
<dbReference type="PRINTS" id="PR00455">
    <property type="entry name" value="HTHTETR"/>
</dbReference>
<accession>G9QNI9</accession>
<proteinExistence type="predicted"/>
<dbReference type="GO" id="GO:0003677">
    <property type="term" value="F:DNA binding"/>
    <property type="evidence" value="ECO:0007669"/>
    <property type="project" value="UniProtKB-UniRule"/>
</dbReference>
<evidence type="ECO:0000259" key="4">
    <source>
        <dbReference type="PROSITE" id="PS50977"/>
    </source>
</evidence>
<dbReference type="HOGENOM" id="CLU_069356_45_0_9"/>
<dbReference type="RefSeq" id="WP_003354891.1">
    <property type="nucleotide sequence ID" value="NZ_JH414760.1"/>
</dbReference>
<dbReference type="InterPro" id="IPR023772">
    <property type="entry name" value="DNA-bd_HTH_TetR-type_CS"/>
</dbReference>